<name>A0ABR6F2J3_9SPHI</name>
<proteinExistence type="predicted"/>
<evidence type="ECO:0008006" key="3">
    <source>
        <dbReference type="Google" id="ProtNLM"/>
    </source>
</evidence>
<protein>
    <recommendedName>
        <fullName evidence="3">MAE-28990/MAE-18760-like HEPN domain-containing protein</fullName>
    </recommendedName>
</protein>
<evidence type="ECO:0000313" key="1">
    <source>
        <dbReference type="EMBL" id="MBB2151702.1"/>
    </source>
</evidence>
<evidence type="ECO:0000313" key="2">
    <source>
        <dbReference type="Proteomes" id="UP000636110"/>
    </source>
</evidence>
<organism evidence="1 2">
    <name type="scientific">Pedobacter gandavensis</name>
    <dbReference type="NCBI Taxonomy" id="2679963"/>
    <lineage>
        <taxon>Bacteria</taxon>
        <taxon>Pseudomonadati</taxon>
        <taxon>Bacteroidota</taxon>
        <taxon>Sphingobacteriia</taxon>
        <taxon>Sphingobacteriales</taxon>
        <taxon>Sphingobacteriaceae</taxon>
        <taxon>Pedobacter</taxon>
    </lineage>
</organism>
<dbReference type="RefSeq" id="WP_182961671.1">
    <property type="nucleotide sequence ID" value="NZ_WNXC01000011.1"/>
</dbReference>
<accession>A0ABR6F2J3</accession>
<reference evidence="1 2" key="1">
    <citation type="submission" date="2019-11" db="EMBL/GenBank/DDBJ databases">
        <title>Description of Pedobacter sp. LMG 31462T.</title>
        <authorList>
            <person name="Carlier A."/>
            <person name="Qi S."/>
            <person name="Vandamme P."/>
        </authorList>
    </citation>
    <scope>NUCLEOTIDE SEQUENCE [LARGE SCALE GENOMIC DNA]</scope>
    <source>
        <strain evidence="1 2">LMG 31462</strain>
    </source>
</reference>
<keyword evidence="2" id="KW-1185">Reference proteome</keyword>
<dbReference type="EMBL" id="WNXC01000011">
    <property type="protein sequence ID" value="MBB2151702.1"/>
    <property type="molecule type" value="Genomic_DNA"/>
</dbReference>
<dbReference type="Proteomes" id="UP000636110">
    <property type="component" value="Unassembled WGS sequence"/>
</dbReference>
<gene>
    <name evidence="1" type="ORF">GM920_22590</name>
</gene>
<sequence length="303" mass="35213">MAKFEQFKYSEGLSKRSIDALSTFLRINAKSSEEVLLLRLLSGTVKVQNLVTKVTFEQRVNYLNFDYSHNTKTSAKLINETLKNSSISLKDLEDYYSSAIKYGNKVYFKNLLLELTNYFYQKKKGAHATAFLHLYRSVELISYCFPLYYTSRATSYEKTYNSLKDFFTKVEGELSFFKNFVNEHLFKHNIALLDIHLSIRINSGVPQLDSQYFQAIKKLCDKSKNIDLKSATPSSEIVISRRGLTSLIFDLRNRYFHLLSGDYNDNFSSVDLAEIDMFYECVNEHIVNWISVIYIEILSQKVS</sequence>
<comment type="caution">
    <text evidence="1">The sequence shown here is derived from an EMBL/GenBank/DDBJ whole genome shotgun (WGS) entry which is preliminary data.</text>
</comment>